<evidence type="ECO:0000313" key="3">
    <source>
        <dbReference type="EMBL" id="CAE0361917.1"/>
    </source>
</evidence>
<dbReference type="PANTHER" id="PTHR11102">
    <property type="entry name" value="SEL-1-LIKE PROTEIN"/>
    <property type="match status" value="1"/>
</dbReference>
<dbReference type="Pfam" id="PF08238">
    <property type="entry name" value="Sel1"/>
    <property type="match status" value="6"/>
</dbReference>
<organism evidence="3">
    <name type="scientific">Aureoumbra lagunensis</name>
    <dbReference type="NCBI Taxonomy" id="44058"/>
    <lineage>
        <taxon>Eukaryota</taxon>
        <taxon>Sar</taxon>
        <taxon>Stramenopiles</taxon>
        <taxon>Ochrophyta</taxon>
        <taxon>Pelagophyceae</taxon>
        <taxon>Pelagomonadales</taxon>
        <taxon>Aureoumbra</taxon>
    </lineage>
</organism>
<gene>
    <name evidence="3" type="ORF">ALAG00032_LOCUS2650</name>
</gene>
<sequence>MIVLVLLQTLCLVGARDVIGREYGLTRETSGVEESHARTILNEAETEENIDILHFAALLYLYGKGGVSQNSAQAVKLFRKAAERGHVPSQVALGVLLRHGNGVARDDYAAYAWLSRAAREGHTDGAVRKTDFCILIFLDFPDAFLTQWLLGVMYLEGFGDNTIDYEQARKWLEFSARARSPDAMHWLGVMEEYGLGRDTNYSSAARWYKKATDLGQSTAPFHLGLMHAYGRGTNQDFQRAAILFNQAASLGNAGAMFYIATMHLYGQGVPVDYDRARTWFQSAEATNDPAYATRAADARRELEISLGLARDSTQKNLETYHALNNQFPPSNFDR</sequence>
<dbReference type="SUPFAM" id="SSF81901">
    <property type="entry name" value="HCP-like"/>
    <property type="match status" value="2"/>
</dbReference>
<feature type="signal peptide" evidence="2">
    <location>
        <begin position="1"/>
        <end position="15"/>
    </location>
</feature>
<keyword evidence="2" id="KW-0732">Signal</keyword>
<dbReference type="AlphaFoldDB" id="A0A7S3JQN7"/>
<dbReference type="PANTHER" id="PTHR11102:SF160">
    <property type="entry name" value="ERAD-ASSOCIATED E3 UBIQUITIN-PROTEIN LIGASE COMPONENT HRD3"/>
    <property type="match status" value="1"/>
</dbReference>
<name>A0A7S3JQN7_9STRA</name>
<dbReference type="Gene3D" id="1.25.40.10">
    <property type="entry name" value="Tetratricopeptide repeat domain"/>
    <property type="match status" value="2"/>
</dbReference>
<evidence type="ECO:0000256" key="1">
    <source>
        <dbReference type="ARBA" id="ARBA00038101"/>
    </source>
</evidence>
<dbReference type="SMART" id="SM00671">
    <property type="entry name" value="SEL1"/>
    <property type="match status" value="6"/>
</dbReference>
<dbReference type="InterPro" id="IPR011990">
    <property type="entry name" value="TPR-like_helical_dom_sf"/>
</dbReference>
<proteinExistence type="inferred from homology"/>
<evidence type="ECO:0000256" key="2">
    <source>
        <dbReference type="SAM" id="SignalP"/>
    </source>
</evidence>
<protein>
    <submittedName>
        <fullName evidence="3">Uncharacterized protein</fullName>
    </submittedName>
</protein>
<dbReference type="InterPro" id="IPR006597">
    <property type="entry name" value="Sel1-like"/>
</dbReference>
<accession>A0A7S3JQN7</accession>
<dbReference type="EMBL" id="HBIJ01003745">
    <property type="protein sequence ID" value="CAE0361917.1"/>
    <property type="molecule type" value="Transcribed_RNA"/>
</dbReference>
<feature type="chain" id="PRO_5030734676" evidence="2">
    <location>
        <begin position="16"/>
        <end position="334"/>
    </location>
</feature>
<dbReference type="InterPro" id="IPR050767">
    <property type="entry name" value="Sel1_AlgK"/>
</dbReference>
<reference evidence="3" key="1">
    <citation type="submission" date="2021-01" db="EMBL/GenBank/DDBJ databases">
        <authorList>
            <person name="Corre E."/>
            <person name="Pelletier E."/>
            <person name="Niang G."/>
            <person name="Scheremetjew M."/>
            <person name="Finn R."/>
            <person name="Kale V."/>
            <person name="Holt S."/>
            <person name="Cochrane G."/>
            <person name="Meng A."/>
            <person name="Brown T."/>
            <person name="Cohen L."/>
        </authorList>
    </citation>
    <scope>NUCLEOTIDE SEQUENCE</scope>
    <source>
        <strain evidence="3">CCMP1510</strain>
    </source>
</reference>
<comment type="similarity">
    <text evidence="1">Belongs to the sel-1 family.</text>
</comment>